<evidence type="ECO:0000313" key="4">
    <source>
        <dbReference type="Proteomes" id="UP001152797"/>
    </source>
</evidence>
<dbReference type="Proteomes" id="UP001152797">
    <property type="component" value="Unassembled WGS sequence"/>
</dbReference>
<evidence type="ECO:0000313" key="2">
    <source>
        <dbReference type="EMBL" id="CAL1149942.1"/>
    </source>
</evidence>
<evidence type="ECO:0000313" key="1">
    <source>
        <dbReference type="EMBL" id="CAI3996567.1"/>
    </source>
</evidence>
<dbReference type="EMBL" id="CAMXCT010002223">
    <property type="protein sequence ID" value="CAI3996567.1"/>
    <property type="molecule type" value="Genomic_DNA"/>
</dbReference>
<gene>
    <name evidence="1" type="ORF">C1SCF055_LOCUS23033</name>
</gene>
<accession>A0A9P1CSY4</accession>
<dbReference type="EMBL" id="CAMXCT020002223">
    <property type="protein sequence ID" value="CAL1149942.1"/>
    <property type="molecule type" value="Genomic_DNA"/>
</dbReference>
<keyword evidence="4" id="KW-1185">Reference proteome</keyword>
<dbReference type="OrthoDB" id="10339373at2759"/>
<proteinExistence type="predicted"/>
<reference evidence="1" key="1">
    <citation type="submission" date="2022-10" db="EMBL/GenBank/DDBJ databases">
        <authorList>
            <person name="Chen Y."/>
            <person name="Dougan E. K."/>
            <person name="Chan C."/>
            <person name="Rhodes N."/>
            <person name="Thang M."/>
        </authorList>
    </citation>
    <scope>NUCLEOTIDE SEQUENCE</scope>
</reference>
<comment type="caution">
    <text evidence="1">The sequence shown here is derived from an EMBL/GenBank/DDBJ whole genome shotgun (WGS) entry which is preliminary data.</text>
</comment>
<reference evidence="2" key="2">
    <citation type="submission" date="2024-04" db="EMBL/GenBank/DDBJ databases">
        <authorList>
            <person name="Chen Y."/>
            <person name="Shah S."/>
            <person name="Dougan E. K."/>
            <person name="Thang M."/>
            <person name="Chan C."/>
        </authorList>
    </citation>
    <scope>NUCLEOTIDE SEQUENCE [LARGE SCALE GENOMIC DNA]</scope>
</reference>
<evidence type="ECO:0000313" key="3">
    <source>
        <dbReference type="EMBL" id="CAL4783879.1"/>
    </source>
</evidence>
<sequence>MAKVQIMTSWTRTSKTASGTMGAGYAFLAGPSSHGHVPVPGSTSHTEALLKALGEVLADFPKDMELEVELTHLLWVLTCNHFGRAPVDLKKAMTFLEPLLGSLVSKQVVALLKDGLLRRRAHTSFTMCHDAGRYMTKENSKMRPPGEVAAMRIEAVKNGSFVLHRAVGQDGQMENEDLLEVRWPGIFENRCIVFQDRLRDITLEEMMGRQSWDDALTALTGKSSSFDPQVLAAEDPGIFWSCVRHAIMTSWSPVLRQGREEGWKLRGKVQATAGSMDVEFPGQEREEVAMAALVEVLGLLPKLPGHRSGLEVQIIGNEREKGSVAAMEKLESFMNLPKSKQEEIVAKDQEIKAKHEKKEAKRREKGRPAADFQLTGQERCCWSCGNVEQAGRQLCQCILCKGFLCSAPSCCSLHSGFCFGRDGEPECEDDTSHDGVVECVVLPVDQRIKPYPRPLPKSKAAAERALRQILRCESLTPLTPLRAFQHGWSDPLDDGSRISQKGLYLVQAGLTGNLKGAEASIYGLTSASGMKLNGQKGQLGTYHSDRDRWEVMLAGQQQAKLLKPTNLRCDSSLLAPQNLRASTILTSLFDNTTFSGHPMPMPGPVDNRVVLGDEKLGVQARGDVWVVKVNGEFHSSAGLKPFTFAEFELLWGIFQFMPMPVAAGTPFGMGTVIRKTPEYETWLGQTMRAALFGDEADDSDEEDRDFLETWDWSQAEAEEEPEPMVGARVQLHGLETAQQYNGADGRVVGTAGERFEVRLDSPLDKTIRVLPKNMILLRARPNEAQGCTDSALSEVPEVPEQTLQQIETLPASPSERVPGSQLFIAPCDLFFCQDSISIKFRNGISIRDTLGQLLSREIRKRDVEMMRVAIHQGRPYCLSNRRLALYRLLQQAARCRRVKVHIVSEDVEFRRKYTTQCQGERVLIRETSEVVGRTAEDTTFRRAAVGP</sequence>
<dbReference type="EMBL" id="CAMXCT030002223">
    <property type="protein sequence ID" value="CAL4783879.1"/>
    <property type="molecule type" value="Genomic_DNA"/>
</dbReference>
<organism evidence="1">
    <name type="scientific">Cladocopium goreaui</name>
    <dbReference type="NCBI Taxonomy" id="2562237"/>
    <lineage>
        <taxon>Eukaryota</taxon>
        <taxon>Sar</taxon>
        <taxon>Alveolata</taxon>
        <taxon>Dinophyceae</taxon>
        <taxon>Suessiales</taxon>
        <taxon>Symbiodiniaceae</taxon>
        <taxon>Cladocopium</taxon>
    </lineage>
</organism>
<dbReference type="AlphaFoldDB" id="A0A9P1CSY4"/>
<protein>
    <submittedName>
        <fullName evidence="3">MYND-type domain-containing protein</fullName>
    </submittedName>
</protein>
<name>A0A9P1CSY4_9DINO</name>